<dbReference type="InterPro" id="IPR021843">
    <property type="entry name" value="PSME4_C"/>
</dbReference>
<dbReference type="InterPro" id="IPR035309">
    <property type="entry name" value="PSME4"/>
</dbReference>
<evidence type="ECO:0000259" key="6">
    <source>
        <dbReference type="Pfam" id="PF11919"/>
    </source>
</evidence>
<feature type="region of interest" description="Disordered" evidence="5">
    <location>
        <begin position="1"/>
        <end position="26"/>
    </location>
</feature>
<feature type="domain" description="Proteasome activator Blm10 middle HEAT repeats region" evidence="7">
    <location>
        <begin position="582"/>
        <end position="1138"/>
    </location>
</feature>
<feature type="region of interest" description="Disordered" evidence="5">
    <location>
        <begin position="70"/>
        <end position="94"/>
    </location>
</feature>
<evidence type="ECO:0000256" key="4">
    <source>
        <dbReference type="ARBA" id="ARBA00023204"/>
    </source>
</evidence>
<protein>
    <recommendedName>
        <fullName evidence="10">Non-specific serine/threonine protein kinase</fullName>
    </recommendedName>
</protein>
<gene>
    <name evidence="8" type="ORF">ACHAWO_005668</name>
</gene>
<evidence type="ECO:0000256" key="3">
    <source>
        <dbReference type="ARBA" id="ARBA00022763"/>
    </source>
</evidence>
<dbReference type="Proteomes" id="UP001530400">
    <property type="component" value="Unassembled WGS sequence"/>
</dbReference>
<keyword evidence="2" id="KW-0677">Repeat</keyword>
<keyword evidence="4" id="KW-0234">DNA repair</keyword>
<dbReference type="InterPro" id="IPR011989">
    <property type="entry name" value="ARM-like"/>
</dbReference>
<evidence type="ECO:0000313" key="8">
    <source>
        <dbReference type="EMBL" id="KAL3802264.1"/>
    </source>
</evidence>
<organism evidence="8 9">
    <name type="scientific">Cyclotella atomus</name>
    <dbReference type="NCBI Taxonomy" id="382360"/>
    <lineage>
        <taxon>Eukaryota</taxon>
        <taxon>Sar</taxon>
        <taxon>Stramenopiles</taxon>
        <taxon>Ochrophyta</taxon>
        <taxon>Bacillariophyta</taxon>
        <taxon>Coscinodiscophyceae</taxon>
        <taxon>Thalassiosirophycidae</taxon>
        <taxon>Stephanodiscales</taxon>
        <taxon>Stephanodiscaceae</taxon>
        <taxon>Cyclotella</taxon>
    </lineage>
</organism>
<comment type="similarity">
    <text evidence="1">Belongs to the BLM10 family.</text>
</comment>
<evidence type="ECO:0008006" key="10">
    <source>
        <dbReference type="Google" id="ProtNLM"/>
    </source>
</evidence>
<proteinExistence type="inferred from homology"/>
<dbReference type="SUPFAM" id="SSF48371">
    <property type="entry name" value="ARM repeat"/>
    <property type="match status" value="1"/>
</dbReference>
<dbReference type="Gene3D" id="1.25.10.10">
    <property type="entry name" value="Leucine-rich Repeat Variant"/>
    <property type="match status" value="1"/>
</dbReference>
<reference evidence="8 9" key="1">
    <citation type="submission" date="2024-10" db="EMBL/GenBank/DDBJ databases">
        <title>Updated reference genomes for cyclostephanoid diatoms.</title>
        <authorList>
            <person name="Roberts W.R."/>
            <person name="Alverson A.J."/>
        </authorList>
    </citation>
    <scope>NUCLEOTIDE SEQUENCE [LARGE SCALE GENOMIC DNA]</scope>
    <source>
        <strain evidence="8 9">AJA010-31</strain>
    </source>
</reference>
<dbReference type="PANTHER" id="PTHR32170">
    <property type="entry name" value="PROTEASOME ACTIVATOR COMPLEX SUBUNIT 4"/>
    <property type="match status" value="1"/>
</dbReference>
<keyword evidence="9" id="KW-1185">Reference proteome</keyword>
<evidence type="ECO:0000256" key="1">
    <source>
        <dbReference type="ARBA" id="ARBA00005739"/>
    </source>
</evidence>
<dbReference type="InterPro" id="IPR016024">
    <property type="entry name" value="ARM-type_fold"/>
</dbReference>
<name>A0ABD3QQ06_9STRA</name>
<feature type="region of interest" description="Disordered" evidence="5">
    <location>
        <begin position="151"/>
        <end position="195"/>
    </location>
</feature>
<feature type="domain" description="Proteasome activator complex subunit 4 C-terminal" evidence="6">
    <location>
        <begin position="2227"/>
        <end position="2315"/>
    </location>
</feature>
<comment type="caution">
    <text evidence="8">The sequence shown here is derived from an EMBL/GenBank/DDBJ whole genome shotgun (WGS) entry which is preliminary data.</text>
</comment>
<evidence type="ECO:0000259" key="7">
    <source>
        <dbReference type="Pfam" id="PF16507"/>
    </source>
</evidence>
<dbReference type="Pfam" id="PF11919">
    <property type="entry name" value="PSME4_C"/>
    <property type="match status" value="1"/>
</dbReference>
<dbReference type="Pfam" id="PF16507">
    <property type="entry name" value="HEAT_PSME4_mid"/>
    <property type="match status" value="1"/>
</dbReference>
<evidence type="ECO:0000256" key="2">
    <source>
        <dbReference type="ARBA" id="ARBA00022737"/>
    </source>
</evidence>
<keyword evidence="3" id="KW-0227">DNA damage</keyword>
<dbReference type="EMBL" id="JALLPJ020000107">
    <property type="protein sequence ID" value="KAL3802264.1"/>
    <property type="molecule type" value="Genomic_DNA"/>
</dbReference>
<evidence type="ECO:0000313" key="9">
    <source>
        <dbReference type="Proteomes" id="UP001530400"/>
    </source>
</evidence>
<evidence type="ECO:0000256" key="5">
    <source>
        <dbReference type="SAM" id="MobiDB-lite"/>
    </source>
</evidence>
<accession>A0ABD3QQ06</accession>
<dbReference type="PANTHER" id="PTHR32170:SF3">
    <property type="entry name" value="PROTEASOME ACTIVATOR COMPLEX SUBUNIT 4"/>
    <property type="match status" value="1"/>
</dbReference>
<dbReference type="InterPro" id="IPR032430">
    <property type="entry name" value="Blm10_mid"/>
</dbReference>
<feature type="compositionally biased region" description="Acidic residues" evidence="5">
    <location>
        <begin position="80"/>
        <end position="92"/>
    </location>
</feature>
<dbReference type="GO" id="GO:0006281">
    <property type="term" value="P:DNA repair"/>
    <property type="evidence" value="ECO:0007669"/>
    <property type="project" value="UniProtKB-KW"/>
</dbReference>
<sequence length="2315" mass="258591">MPPIPKPNGLYLQLPPHHRAPKNESSPLSGLPYATIAAYNKSISVWKLIHGLEISVGLYCQDDDASAAEVKATSGTGTAADDEEANDEEEEVEPKTMQSLVKACARLHTQLNSMYNLKHQGFTQFELSQIILKVLTLLCATVEVRLDKKRFSTSSSDDGDGEVTEGEVQKGVENMALTNNNNNNSTNGKKKKPKRRVKLHFDNMGCILGGQFTQEEEKDSMLKTLEDGRRVIDLGEQVDANDAYYCLDGNLGTNLDAEDDAAKKQLEQDLSRQLALPSPARESLLSVALLLLSQKEQLRSVANSALFDDPYDTSRWMLILNYRSLLTMLLRTAPYLDEHKAASPPKNSSTRTSTVLKRTVQLIRSCRKFFDQGIRPPNYTGGYVVPIDDTANTLWDNLKNDLMYHSHSNSCFRALIMMYLFHPSKCSAEFYERVMPTWMECWRNVDRCPEYDFLWMVLFCRGRKHVAKDSGFDWGELRRYLLTMAGYWLQLPVGGVSADKTFPRAVRAAKRSFPRNLKLFVGSESKYEEGIDFVGRLAKLFIYCSGPFSNNASGGSDDMECECEMQSIETDLSEGTRDILRFFSFVKPYFNPSNVGTWTFPIGAFLHYLSYELCHRVGIMAALVTLKSERPETARQLFLDEPHLSCINLPGNEIVAYLDTLLPLCQQALYSKNGTVSHAGETAMLYLSQIDPHRVSAPMLDFSMQALGISSVNLSHQAPAALSALSRLLQPSLRYNPQVVLSRLPEMLQLSLAGIDSNDQNKTTRTLIFYRNLLMWIPCGGRIPMPKVNQDEVLYDSIHDGTIEVGKNLMKSRYSIIASTSYETAMKALPLSSVFNQVAEISAFEDTQPIDALLEEAMMAINDWTLPFLDRVFELLRAAGEQEKSKGYGVGSTHAMADAALAKNVSRILKETLTLFFASMDGETYETASRYVTNFISEETLPFAVKDASVLCQAVAATRFGTNGDAIVDTSPGLDALVPILTEDLQHRSNKSAIYRLRCLAGAVRYSGRTVLKHRESIVSAIKYALSKSDDKSLSKTGCKLLRHTLASQCEEYPIAQCCHPLRVTGDSGAISLGTSACLKGDKVLWHVPSGEQIDFSVGLLDDVALSPLRDLGRVGIDSNLQQWRKCLRILRYSLRGCISLLLDDTPDAILQEDTDICPREMATALMIKSASSDSQTILNGLRHKLCLVIIDMQSLIVTDTVEEDSQVDALPNGDRRKNASPLSRDPKVCSEVCELADLLLDRRGARHNSGSALSVWKGQKEILSDFVLTAQTDYIISARARANDAVFQGAHDFYFDGEDGGNTVSRGLLVSGTDLVMQSLTGHASTQIPRRLRKRRGPPSVQARVHLFSLGMTYEKLQSSLMSDFKHICPEQQGPLEAYEGLIDGLCAMACHPNINVRGDAIGIVEYAFTRYGWVIKPRIPRLVSAFALRDDDQHVKFGVLSCAQLVDTVDNQGKRTRLAEAMKGVIKLLGSPKVISGLLSSEELRLDIAQRLCTTQRLQSLLPHEELAKFIHYVTTIFLSIRSRFYSLPRATETDQVYHEAMLNFLLESLDSFDTNTKTKDTTSLASDVEIDAAGLHWKNRLMVVWFLMNSIDETDLMIDDPKIMSRIWKTCIQLIETEAGQPIQRVTVGLLGRLVSLALVDMSQIADESESVQVPDISILRDAFVQDKFCRTFAFAVAFDHREDSSVGGGHGAQWSAGVEEMLRDATTNLSPKTMYPFQRISQTSGAFKTQHCQLVEGILRAIGRGPAEMCVGFLLDHCKELVSAPPSEDQKNQLVASAEIFGGVCRALLNYSSANQSTAWEELLLPYLDEAVQKMPSAFITALFDGIRYGIHHFPPRLFHPLLKWCVTRVQATLWQHENMKDDAEEGCKLTDRFALQSKYLLLIQAVLLELDNEDDIGAACLDPWYTNIYLNRGRGSYGRNQSFDVTSTEAELGRSWKFVSESLIPYLLNAIGHPYESCRDRIASLLFRMCYCHRKFLNMSKSHGSDSDSVDPGLAILKKLISIRSSSDYEFKEKVRALGSARKFITCCAHWGDSKHEFSEYIIPLLPLVFESLQPMEGEVSAENRGLEAELVKGYRYNVADVSTNCIVSYGVSEDMTRVLKILITMAEHDWWQIRQATAHFLRCFQGSHTFVLSVEQEEICMKIAVSLLADDRREVTSAAMSVLTGIVAVLPEAAVSDLVSKYTAIANKSLKKKRRKTDKIPELTQEESDLAAAKEKERATRQQKSAFFLCAVVMGRPYDVPPYVPEALEALSKHSFEQRASLGVREVVKMCCSEFKRTHTDNWASHKEKFTQTQLEALEDVVSTPHYYA</sequence>